<dbReference type="InterPro" id="IPR000477">
    <property type="entry name" value="RT_dom"/>
</dbReference>
<feature type="compositionally biased region" description="Basic and acidic residues" evidence="6">
    <location>
        <begin position="419"/>
        <end position="436"/>
    </location>
</feature>
<feature type="compositionally biased region" description="Polar residues" evidence="6">
    <location>
        <begin position="1"/>
        <end position="11"/>
    </location>
</feature>
<dbReference type="Gene3D" id="2.40.70.10">
    <property type="entry name" value="Acid Proteases"/>
    <property type="match status" value="1"/>
</dbReference>
<dbReference type="PANTHER" id="PTHR37984">
    <property type="entry name" value="PROTEIN CBG26694"/>
    <property type="match status" value="1"/>
</dbReference>
<dbReference type="Gene3D" id="3.10.10.10">
    <property type="entry name" value="HIV Type 1 Reverse Transcriptase, subunit A, domain 1"/>
    <property type="match status" value="1"/>
</dbReference>
<dbReference type="GO" id="GO:0004519">
    <property type="term" value="F:endonuclease activity"/>
    <property type="evidence" value="ECO:0007669"/>
    <property type="project" value="UniProtKB-KW"/>
</dbReference>
<organism evidence="8 9">
    <name type="scientific">Raphanus sativus</name>
    <name type="common">Radish</name>
    <name type="synonym">Raphanus raphanistrum var. sativus</name>
    <dbReference type="NCBI Taxonomy" id="3726"/>
    <lineage>
        <taxon>Eukaryota</taxon>
        <taxon>Viridiplantae</taxon>
        <taxon>Streptophyta</taxon>
        <taxon>Embryophyta</taxon>
        <taxon>Tracheophyta</taxon>
        <taxon>Spermatophyta</taxon>
        <taxon>Magnoliopsida</taxon>
        <taxon>eudicotyledons</taxon>
        <taxon>Gunneridae</taxon>
        <taxon>Pentapetalae</taxon>
        <taxon>rosids</taxon>
        <taxon>malvids</taxon>
        <taxon>Brassicales</taxon>
        <taxon>Brassicaceae</taxon>
        <taxon>Brassiceae</taxon>
        <taxon>Raphanus</taxon>
    </lineage>
</organism>
<dbReference type="GO" id="GO:0016779">
    <property type="term" value="F:nucleotidyltransferase activity"/>
    <property type="evidence" value="ECO:0007669"/>
    <property type="project" value="UniProtKB-KW"/>
</dbReference>
<keyword evidence="4" id="KW-0378">Hydrolase</keyword>
<feature type="region of interest" description="Disordered" evidence="6">
    <location>
        <begin position="374"/>
        <end position="464"/>
    </location>
</feature>
<keyword evidence="5" id="KW-0511">Multifunctional enzyme</keyword>
<dbReference type="Pfam" id="PF03732">
    <property type="entry name" value="Retrotrans_gag"/>
    <property type="match status" value="1"/>
</dbReference>
<evidence type="ECO:0000313" key="8">
    <source>
        <dbReference type="Proteomes" id="UP000504610"/>
    </source>
</evidence>
<dbReference type="GeneID" id="108834429"/>
<evidence type="ECO:0000256" key="3">
    <source>
        <dbReference type="ARBA" id="ARBA00022722"/>
    </source>
</evidence>
<feature type="compositionally biased region" description="Basic and acidic residues" evidence="6">
    <location>
        <begin position="393"/>
        <end position="406"/>
    </location>
</feature>
<evidence type="ECO:0000256" key="4">
    <source>
        <dbReference type="ARBA" id="ARBA00022759"/>
    </source>
</evidence>
<feature type="region of interest" description="Disordered" evidence="6">
    <location>
        <begin position="93"/>
        <end position="113"/>
    </location>
</feature>
<keyword evidence="1" id="KW-0808">Transferase</keyword>
<evidence type="ECO:0000256" key="6">
    <source>
        <dbReference type="SAM" id="MobiDB-lite"/>
    </source>
</evidence>
<evidence type="ECO:0000259" key="7">
    <source>
        <dbReference type="PROSITE" id="PS50878"/>
    </source>
</evidence>
<keyword evidence="3" id="KW-0540">Nuclease</keyword>
<dbReference type="KEGG" id="rsz:108834429"/>
<feature type="compositionally biased region" description="Pro residues" evidence="6">
    <location>
        <begin position="20"/>
        <end position="35"/>
    </location>
</feature>
<keyword evidence="4" id="KW-0255">Endonuclease</keyword>
<dbReference type="PANTHER" id="PTHR37984:SF5">
    <property type="entry name" value="PROTEIN NYNRIN-LIKE"/>
    <property type="match status" value="1"/>
</dbReference>
<evidence type="ECO:0000256" key="5">
    <source>
        <dbReference type="ARBA" id="ARBA00023268"/>
    </source>
</evidence>
<dbReference type="SUPFAM" id="SSF56672">
    <property type="entry name" value="DNA/RNA polymerases"/>
    <property type="match status" value="1"/>
</dbReference>
<dbReference type="InterPro" id="IPR041577">
    <property type="entry name" value="RT_RNaseH_2"/>
</dbReference>
<proteinExistence type="predicted"/>
<dbReference type="Pfam" id="PF17919">
    <property type="entry name" value="RT_RNaseH_2"/>
    <property type="match status" value="1"/>
</dbReference>
<feature type="compositionally biased region" description="Basic and acidic residues" evidence="6">
    <location>
        <begin position="500"/>
        <end position="510"/>
    </location>
</feature>
<dbReference type="OrthoDB" id="6147533at2759"/>
<gene>
    <name evidence="9" type="primary">LOC108834429</name>
</gene>
<keyword evidence="2" id="KW-0548">Nucleotidyltransferase</keyword>
<dbReference type="InterPro" id="IPR043128">
    <property type="entry name" value="Rev_trsase/Diguanyl_cyclase"/>
</dbReference>
<dbReference type="Gene3D" id="3.10.20.370">
    <property type="match status" value="1"/>
</dbReference>
<dbReference type="PROSITE" id="PS50878">
    <property type="entry name" value="RT_POL"/>
    <property type="match status" value="1"/>
</dbReference>
<feature type="compositionally biased region" description="Polar residues" evidence="6">
    <location>
        <begin position="452"/>
        <end position="464"/>
    </location>
</feature>
<keyword evidence="8" id="KW-1185">Reference proteome</keyword>
<dbReference type="CDD" id="cd01647">
    <property type="entry name" value="RT_LTR"/>
    <property type="match status" value="1"/>
</dbReference>
<accession>A0A6J0LTB8</accession>
<dbReference type="Proteomes" id="UP000504610">
    <property type="component" value="Chromosome 2"/>
</dbReference>
<dbReference type="SUPFAM" id="SSF50630">
    <property type="entry name" value="Acid proteases"/>
    <property type="match status" value="1"/>
</dbReference>
<dbReference type="InterPro" id="IPR050951">
    <property type="entry name" value="Retrovirus_Pol_polyprotein"/>
</dbReference>
<dbReference type="Pfam" id="PF00078">
    <property type="entry name" value="RVT_1"/>
    <property type="match status" value="1"/>
</dbReference>
<dbReference type="RefSeq" id="XP_018463267.1">
    <property type="nucleotide sequence ID" value="XM_018607765.1"/>
</dbReference>
<reference evidence="9" key="2">
    <citation type="submission" date="2025-08" db="UniProtKB">
        <authorList>
            <consortium name="RefSeq"/>
        </authorList>
    </citation>
    <scope>IDENTIFICATION</scope>
    <source>
        <tissue evidence="9">Leaf</tissue>
    </source>
</reference>
<dbReference type="InterPro" id="IPR005162">
    <property type="entry name" value="Retrotrans_gag_dom"/>
</dbReference>
<feature type="region of interest" description="Disordered" evidence="6">
    <location>
        <begin position="307"/>
        <end position="341"/>
    </location>
</feature>
<dbReference type="CDD" id="cd00303">
    <property type="entry name" value="retropepsin_like"/>
    <property type="match status" value="1"/>
</dbReference>
<feature type="domain" description="Reverse transcriptase" evidence="7">
    <location>
        <begin position="885"/>
        <end position="1064"/>
    </location>
</feature>
<sequence length="1240" mass="138523">MGSTNDGSTSGEEQDAREPTPTPTPATPLPVPPPASIDTIMARLAQQDAAQKAVTDQLTALAALIAPLAVNADASTAAYWRHLFATERTAGAVPTQDEAPDADDHAPEQTTSVSDVQTINELAALKQSILDISSQIHHVTTSAPQIELSDPTVHVTSFNIAMRRANLSDEEKDAGFCQLFVETLEGTALAWFTGLKENSVNSFHDLSTAFLKNYIMFTREEATASDLWNLTQANGQSLRDFMEKFKSVVSKIDIPDQIAVESLKNTLHLKSTFRADLYRHPTRSLADAIARSHNFIKMEEDTKAITGRQNAAKDATAKQNSAKTSDNRQEPRQHSSGNPKRNFAYAVTEEEDPASTAVVREKGWNFLSSVASGKLEIEPPPKPKPKNGKSWSKNKEKKSQKSKEKQPQATAEEDDAQDKDDSSAEEDQPRNRRRVEVILSRMSDSSDDEQTEQTPPRVNATNAEGTDLWALLKRKAATAATLASTEAPHFGTTDSASKSQRIDPDHPFQVSDLRDSLNSKADDLRIKLNRSKHSDLRRHLEKAKERHPNAASDYIGIADLREQIESRRRSRFPRISVIMGGSPLCGDSVKAFKDYRRQAVTSKRWPSSADDEHQIMFSNADTRGVHMPHNDPLLVDIGIGECQVTKVLIDTGSSVDLIFRHTLDKMGVDLQNMKPSSRTLTGFNGASEQMLGTIRLPVYAGDIVRTVKFSVIQAKAPYNAILGTPWLHAMKAIQSSYHQCVKFPEKDGSTQTIRGDQQAAREILIATLKLQQSVSLINSVSKPIHKVYPQKEEIREVPLDVNDPTKVVRIGAFLSDEMQTQITSFLRDNASTFAWSASDMKGIDPIITSHELNVDPTFKPIRQKRRKLGPDRSKAVNEEVDRLLAAGSITEVRYPEWLANPVVVKKKNGKWRVCVDFTDLNKACPKDSYPLPHIDRLVESTAGNEILTFMDAFSVYNQIMMHPDDREKTAFITDRGTYCYKVMPFGLKNAGATYQHLVNKMLSDRLGNTMEVYIDDMLVKSLHANDHLDHLRNCFKTLNEYGMKLNPAKCTFGVTSGEFLGYIVNQRGIEANPKQISAILDLPSPKNSREVQRLTGRIAALNRFISRSTDKCLPFYELLRENRRFVWDDKCEEAFTQLKRYLTTPPVLAKPEVGDILSLYIAVTSSAVSSVLIREDRGEQKPIFYISKRMTEAETRYPTLEKMALAVVTSARKFRPYFQSHSIEVLSNQPLRTVMQNTNQ</sequence>
<dbReference type="AlphaFoldDB" id="A0A6J0LTB8"/>
<dbReference type="InterPro" id="IPR043502">
    <property type="entry name" value="DNA/RNA_pol_sf"/>
</dbReference>
<dbReference type="Gene3D" id="3.30.70.270">
    <property type="match status" value="2"/>
</dbReference>
<dbReference type="InterPro" id="IPR021109">
    <property type="entry name" value="Peptidase_aspartic_dom_sf"/>
</dbReference>
<feature type="region of interest" description="Disordered" evidence="6">
    <location>
        <begin position="1"/>
        <end position="36"/>
    </location>
</feature>
<evidence type="ECO:0000313" key="9">
    <source>
        <dbReference type="RefSeq" id="XP_018463267.1"/>
    </source>
</evidence>
<evidence type="ECO:0000256" key="1">
    <source>
        <dbReference type="ARBA" id="ARBA00022679"/>
    </source>
</evidence>
<reference evidence="8" key="1">
    <citation type="journal article" date="2019" name="Database">
        <title>The radish genome database (RadishGD): an integrated information resource for radish genomics.</title>
        <authorList>
            <person name="Yu H.J."/>
            <person name="Baek S."/>
            <person name="Lee Y.J."/>
            <person name="Cho A."/>
            <person name="Mun J.H."/>
        </authorList>
    </citation>
    <scope>NUCLEOTIDE SEQUENCE [LARGE SCALE GENOMIC DNA]</scope>
    <source>
        <strain evidence="8">cv. WK10039</strain>
    </source>
</reference>
<feature type="region of interest" description="Disordered" evidence="6">
    <location>
        <begin position="486"/>
        <end position="510"/>
    </location>
</feature>
<name>A0A6J0LTB8_RAPSA</name>
<evidence type="ECO:0000256" key="2">
    <source>
        <dbReference type="ARBA" id="ARBA00022695"/>
    </source>
</evidence>
<protein>
    <submittedName>
        <fullName evidence="9">Uncharacterized protein LOC108834429</fullName>
    </submittedName>
</protein>